<proteinExistence type="predicted"/>
<keyword evidence="2" id="KW-1185">Reference proteome</keyword>
<comment type="caution">
    <text evidence="1">The sequence shown here is derived from an EMBL/GenBank/DDBJ whole genome shotgun (WGS) entry which is preliminary data.</text>
</comment>
<evidence type="ECO:0000313" key="1">
    <source>
        <dbReference type="EMBL" id="CAG8828462.1"/>
    </source>
</evidence>
<feature type="non-terminal residue" evidence="1">
    <location>
        <position position="45"/>
    </location>
</feature>
<evidence type="ECO:0000313" key="2">
    <source>
        <dbReference type="Proteomes" id="UP000789920"/>
    </source>
</evidence>
<dbReference type="EMBL" id="CAJVQC010095548">
    <property type="protein sequence ID" value="CAG8828462.1"/>
    <property type="molecule type" value="Genomic_DNA"/>
</dbReference>
<dbReference type="Proteomes" id="UP000789920">
    <property type="component" value="Unassembled WGS sequence"/>
</dbReference>
<feature type="non-terminal residue" evidence="1">
    <location>
        <position position="1"/>
    </location>
</feature>
<organism evidence="1 2">
    <name type="scientific">Racocetra persica</name>
    <dbReference type="NCBI Taxonomy" id="160502"/>
    <lineage>
        <taxon>Eukaryota</taxon>
        <taxon>Fungi</taxon>
        <taxon>Fungi incertae sedis</taxon>
        <taxon>Mucoromycota</taxon>
        <taxon>Glomeromycotina</taxon>
        <taxon>Glomeromycetes</taxon>
        <taxon>Diversisporales</taxon>
        <taxon>Gigasporaceae</taxon>
        <taxon>Racocetra</taxon>
    </lineage>
</organism>
<accession>A0ACA9S8V4</accession>
<sequence length="45" mass="5014">ATKIIPKKSEQDSGPENKPKDIISEISNINILIKDLLVENNPEVQ</sequence>
<gene>
    <name evidence="1" type="ORF">RPERSI_LOCUS27247</name>
</gene>
<protein>
    <submittedName>
        <fullName evidence="1">20970_t:CDS:1</fullName>
    </submittedName>
</protein>
<reference evidence="1" key="1">
    <citation type="submission" date="2021-06" db="EMBL/GenBank/DDBJ databases">
        <authorList>
            <person name="Kallberg Y."/>
            <person name="Tangrot J."/>
            <person name="Rosling A."/>
        </authorList>
    </citation>
    <scope>NUCLEOTIDE SEQUENCE</scope>
    <source>
        <strain evidence="1">MA461A</strain>
    </source>
</reference>
<name>A0ACA9S8V4_9GLOM</name>